<protein>
    <submittedName>
        <fullName evidence="2">Uncharacterized protein</fullName>
    </submittedName>
</protein>
<evidence type="ECO:0000313" key="2">
    <source>
        <dbReference type="EMBL" id="KHG10102.1"/>
    </source>
</evidence>
<dbReference type="Proteomes" id="UP000032142">
    <property type="component" value="Unassembled WGS sequence"/>
</dbReference>
<dbReference type="AlphaFoldDB" id="A0A0B0NBP9"/>
<feature type="region of interest" description="Disordered" evidence="1">
    <location>
        <begin position="1"/>
        <end position="25"/>
    </location>
</feature>
<sequence length="69" mass="7943">MELSSHSFISPNLSQASMPQKKNKKYEYSQSYGMPTISNSLKDHKAKISVIKDTYYLPFSTLFLCKFTL</sequence>
<reference evidence="3" key="1">
    <citation type="submission" date="2014-09" db="EMBL/GenBank/DDBJ databases">
        <authorList>
            <person name="Mudge J."/>
            <person name="Ramaraj T."/>
            <person name="Lindquist I.E."/>
            <person name="Bharti A.K."/>
            <person name="Sundararajan A."/>
            <person name="Cameron C.T."/>
            <person name="Woodward J.E."/>
            <person name="May G.D."/>
            <person name="Brubaker C."/>
            <person name="Broadhvest J."/>
            <person name="Wilkins T.A."/>
        </authorList>
    </citation>
    <scope>NUCLEOTIDE SEQUENCE</scope>
    <source>
        <strain evidence="3">cv. AKA8401</strain>
    </source>
</reference>
<accession>A0A0B0NBP9</accession>
<gene>
    <name evidence="2" type="ORF">F383_15569</name>
</gene>
<proteinExistence type="predicted"/>
<evidence type="ECO:0000256" key="1">
    <source>
        <dbReference type="SAM" id="MobiDB-lite"/>
    </source>
</evidence>
<keyword evidence="3" id="KW-1185">Reference proteome</keyword>
<evidence type="ECO:0000313" key="3">
    <source>
        <dbReference type="Proteomes" id="UP000032142"/>
    </source>
</evidence>
<organism evidence="2 3">
    <name type="scientific">Gossypium arboreum</name>
    <name type="common">Tree cotton</name>
    <name type="synonym">Gossypium nanking</name>
    <dbReference type="NCBI Taxonomy" id="29729"/>
    <lineage>
        <taxon>Eukaryota</taxon>
        <taxon>Viridiplantae</taxon>
        <taxon>Streptophyta</taxon>
        <taxon>Embryophyta</taxon>
        <taxon>Tracheophyta</taxon>
        <taxon>Spermatophyta</taxon>
        <taxon>Magnoliopsida</taxon>
        <taxon>eudicotyledons</taxon>
        <taxon>Gunneridae</taxon>
        <taxon>Pentapetalae</taxon>
        <taxon>rosids</taxon>
        <taxon>malvids</taxon>
        <taxon>Malvales</taxon>
        <taxon>Malvaceae</taxon>
        <taxon>Malvoideae</taxon>
        <taxon>Gossypium</taxon>
    </lineage>
</organism>
<name>A0A0B0NBP9_GOSAR</name>
<feature type="compositionally biased region" description="Polar residues" evidence="1">
    <location>
        <begin position="1"/>
        <end position="20"/>
    </location>
</feature>
<dbReference type="EMBL" id="KN393144">
    <property type="protein sequence ID" value="KHG10102.1"/>
    <property type="molecule type" value="Genomic_DNA"/>
</dbReference>